<reference evidence="2 3" key="1">
    <citation type="submission" date="2018-08" db="EMBL/GenBank/DDBJ databases">
        <title>A genome reference for cultivated species of the human gut microbiota.</title>
        <authorList>
            <person name="Zou Y."/>
            <person name="Xue W."/>
            <person name="Luo G."/>
        </authorList>
    </citation>
    <scope>NUCLEOTIDE SEQUENCE [LARGE SCALE GENOMIC DNA]</scope>
    <source>
        <strain evidence="2 3">AF15-20</strain>
    </source>
</reference>
<gene>
    <name evidence="2" type="ORF">DWW32_00375</name>
</gene>
<protein>
    <submittedName>
        <fullName evidence="2">Uncharacterized protein</fullName>
    </submittedName>
</protein>
<evidence type="ECO:0000256" key="1">
    <source>
        <dbReference type="SAM" id="Phobius"/>
    </source>
</evidence>
<keyword evidence="1" id="KW-1133">Transmembrane helix</keyword>
<feature type="transmembrane region" description="Helical" evidence="1">
    <location>
        <begin position="45"/>
        <end position="61"/>
    </location>
</feature>
<accession>A0A395WCA6</accession>
<evidence type="ECO:0000313" key="2">
    <source>
        <dbReference type="EMBL" id="RGU94002.1"/>
    </source>
</evidence>
<organism evidence="2 3">
    <name type="scientific">Holdemanella biformis</name>
    <dbReference type="NCBI Taxonomy" id="1735"/>
    <lineage>
        <taxon>Bacteria</taxon>
        <taxon>Bacillati</taxon>
        <taxon>Bacillota</taxon>
        <taxon>Erysipelotrichia</taxon>
        <taxon>Erysipelotrichales</taxon>
        <taxon>Erysipelotrichaceae</taxon>
        <taxon>Holdemanella</taxon>
    </lineage>
</organism>
<dbReference type="EMBL" id="QRYQ01000001">
    <property type="protein sequence ID" value="RGU94002.1"/>
    <property type="molecule type" value="Genomic_DNA"/>
</dbReference>
<keyword evidence="1" id="KW-0472">Membrane</keyword>
<keyword evidence="1" id="KW-0812">Transmembrane</keyword>
<evidence type="ECO:0000313" key="3">
    <source>
        <dbReference type="Proteomes" id="UP000265489"/>
    </source>
</evidence>
<dbReference type="RefSeq" id="WP_118324184.1">
    <property type="nucleotide sequence ID" value="NZ_QRYQ01000001.1"/>
</dbReference>
<dbReference type="AlphaFoldDB" id="A0A395WCA6"/>
<dbReference type="Proteomes" id="UP000265489">
    <property type="component" value="Unassembled WGS sequence"/>
</dbReference>
<feature type="transmembrane region" description="Helical" evidence="1">
    <location>
        <begin position="6"/>
        <end position="24"/>
    </location>
</feature>
<comment type="caution">
    <text evidence="2">The sequence shown here is derived from an EMBL/GenBank/DDBJ whole genome shotgun (WGS) entry which is preliminary data.</text>
</comment>
<name>A0A395WCA6_9FIRM</name>
<proteinExistence type="predicted"/>
<sequence>MDAKFAVDVGWMVTITIAFILEFIETKFYDYKDDIKRHAIQYFKFWFYGHACAFGLCHAFLSV</sequence>